<dbReference type="PANTHER" id="PTHR11188:SF48">
    <property type="entry name" value="ARRESTIN DOMAIN-CONTAINING PROTEIN 2"/>
    <property type="match status" value="1"/>
</dbReference>
<comment type="caution">
    <text evidence="3">The sequence shown here is derived from an EMBL/GenBank/DDBJ whole genome shotgun (WGS) entry which is preliminary data.</text>
</comment>
<dbReference type="InterPro" id="IPR011022">
    <property type="entry name" value="Arrestin_C-like"/>
</dbReference>
<dbReference type="InterPro" id="IPR011021">
    <property type="entry name" value="Arrestin-like_N"/>
</dbReference>
<dbReference type="GO" id="GO:0015031">
    <property type="term" value="P:protein transport"/>
    <property type="evidence" value="ECO:0007669"/>
    <property type="project" value="TreeGrafter"/>
</dbReference>
<evidence type="ECO:0000256" key="1">
    <source>
        <dbReference type="ARBA" id="ARBA00005298"/>
    </source>
</evidence>
<evidence type="ECO:0000313" key="4">
    <source>
        <dbReference type="Proteomes" id="UP001187415"/>
    </source>
</evidence>
<feature type="domain" description="Arrestin C-terminal-like" evidence="2">
    <location>
        <begin position="619"/>
        <end position="746"/>
    </location>
</feature>
<evidence type="ECO:0000259" key="2">
    <source>
        <dbReference type="SMART" id="SM01017"/>
    </source>
</evidence>
<protein>
    <recommendedName>
        <fullName evidence="2">Arrestin C-terminal-like domain-containing protein</fullName>
    </recommendedName>
</protein>
<dbReference type="InterPro" id="IPR050357">
    <property type="entry name" value="Arrestin_domain-protein"/>
</dbReference>
<keyword evidence="4" id="KW-1185">Reference proteome</keyword>
<sequence>MTAVVKTLTPARPVKPFVSTNIPFLDRNNQDAFSTHFQEDFKPFPVRKSKPLRPPTPAQVVNKDLRYNREPLTETVESYRRHPLPKMTRTPRWSLLCTNFKMQTDNGEVGFLTTQSQNFCPKAFQAPPTLLRPLRSIKIWQVEKLPDSTTKATFTPHRGYPVSKAKAKHLERFPTIKGDKRHCSFVSQYNNTFQGAWRRAAQPVDKHCSSVVMGDPVKIVDRETNHIRSFRRPVVCRYKPPVVKDYLKLSYDNITKDSWSSTSKETFCHHKSDPVVLAKGDQNVSSLPKWDTDVQHDKETMSVTTNRISFSELNHTGHPVHMPGAGLMTKSNVQFSSPHLSSLYYTPTAQEHYYKKDGERVRPAIQLPSNILSGPEHGLKLSTTSTDFLPLKNCGKTPCLPRQGSSIKFPLAGQHFSTTHKDHYRARPLIPQPPSQILPRLRPPETMLSSIKSFKLELDGPADAAFTGGEVVSGQVVLELRRDTKVHSMKVQGRGVAMAHWLENRGMNSVYNDYTSKITYFRKRQHLIRDNGEVTVLPAGKHEFPFSFQLPEETLVTSFEGKHGSIRYWVKVKLHRPWATVRKIKKEFTVIEPIDINTPALLAPQAGTKDKMARTWYRNFGQVSVTAKIDRKGYTPGEVIPVFAEFDNSTSRAIVPKAFITQTQTFIARGSMKQKRSVVATLCGDIVDPRRRGTWHGRAIKIPPVGPSILQCRIIKVEYMLKVCVDVPGTSKLCLELPLVMGTIPLHPFGSRTSSISSQYSVNLEWLRMAIPEQPEPPPDYNSVVTEEEAEQCNNMVVPRPTEDLSGILERPLLAFVQEFRFRPPPVYSEIDPNPQPLNIRPRCMTC</sequence>
<comment type="similarity">
    <text evidence="1">Belongs to the arrestin family.</text>
</comment>
<name>A0AA88MFQ9_CHASR</name>
<organism evidence="3 4">
    <name type="scientific">Channa striata</name>
    <name type="common">Snakehead murrel</name>
    <name type="synonym">Ophicephalus striatus</name>
    <dbReference type="NCBI Taxonomy" id="64152"/>
    <lineage>
        <taxon>Eukaryota</taxon>
        <taxon>Metazoa</taxon>
        <taxon>Chordata</taxon>
        <taxon>Craniata</taxon>
        <taxon>Vertebrata</taxon>
        <taxon>Euteleostomi</taxon>
        <taxon>Actinopterygii</taxon>
        <taxon>Neopterygii</taxon>
        <taxon>Teleostei</taxon>
        <taxon>Neoteleostei</taxon>
        <taxon>Acanthomorphata</taxon>
        <taxon>Anabantaria</taxon>
        <taxon>Anabantiformes</taxon>
        <taxon>Channoidei</taxon>
        <taxon>Channidae</taxon>
        <taxon>Channa</taxon>
    </lineage>
</organism>
<reference evidence="3" key="1">
    <citation type="submission" date="2023-07" db="EMBL/GenBank/DDBJ databases">
        <title>Chromosome-level Genome Assembly of Striped Snakehead (Channa striata).</title>
        <authorList>
            <person name="Liu H."/>
        </authorList>
    </citation>
    <scope>NUCLEOTIDE SEQUENCE</scope>
    <source>
        <strain evidence="3">Gz</strain>
        <tissue evidence="3">Muscle</tissue>
    </source>
</reference>
<dbReference type="AlphaFoldDB" id="A0AA88MFQ9"/>
<dbReference type="GO" id="GO:0005886">
    <property type="term" value="C:plasma membrane"/>
    <property type="evidence" value="ECO:0007669"/>
    <property type="project" value="TreeGrafter"/>
</dbReference>
<dbReference type="SUPFAM" id="SSF81296">
    <property type="entry name" value="E set domains"/>
    <property type="match status" value="2"/>
</dbReference>
<dbReference type="Proteomes" id="UP001187415">
    <property type="component" value="Unassembled WGS sequence"/>
</dbReference>
<dbReference type="EMBL" id="JAUPFM010000012">
    <property type="protein sequence ID" value="KAK2835322.1"/>
    <property type="molecule type" value="Genomic_DNA"/>
</dbReference>
<accession>A0AA88MFQ9</accession>
<evidence type="ECO:0000313" key="3">
    <source>
        <dbReference type="EMBL" id="KAK2835322.1"/>
    </source>
</evidence>
<dbReference type="InterPro" id="IPR014756">
    <property type="entry name" value="Ig_E-set"/>
</dbReference>
<gene>
    <name evidence="3" type="ORF">Q5P01_015806</name>
</gene>
<dbReference type="Gene3D" id="2.60.40.640">
    <property type="match status" value="2"/>
</dbReference>
<dbReference type="Pfam" id="PF02752">
    <property type="entry name" value="Arrestin_C"/>
    <property type="match status" value="1"/>
</dbReference>
<dbReference type="SMART" id="SM01017">
    <property type="entry name" value="Arrestin_C"/>
    <property type="match status" value="1"/>
</dbReference>
<dbReference type="Pfam" id="PF00339">
    <property type="entry name" value="Arrestin_N"/>
    <property type="match status" value="1"/>
</dbReference>
<dbReference type="GO" id="GO:0007399">
    <property type="term" value="P:nervous system development"/>
    <property type="evidence" value="ECO:0007669"/>
    <property type="project" value="UniProtKB-ARBA"/>
</dbReference>
<dbReference type="PANTHER" id="PTHR11188">
    <property type="entry name" value="ARRESTIN DOMAIN CONTAINING PROTEIN"/>
    <property type="match status" value="1"/>
</dbReference>
<proteinExistence type="inferred from homology"/>
<dbReference type="GO" id="GO:0005737">
    <property type="term" value="C:cytoplasm"/>
    <property type="evidence" value="ECO:0007669"/>
    <property type="project" value="TreeGrafter"/>
</dbReference>
<dbReference type="InterPro" id="IPR014752">
    <property type="entry name" value="Arrestin-like_C"/>
</dbReference>